<protein>
    <submittedName>
        <fullName evidence="3">Membrane-associated HD superfamily phosphohydrolase</fullName>
    </submittedName>
</protein>
<sequence>MFCSNCGNQVAEDAKFCEACGHQVGQSASPSGGSVTANSEKPNEYISKGKEVSSAYFNVFVKQLKSPFYEARQLHEDKMMNGLMTFVLLAISISLTFFIIANNVARGLYDGPSFGSIFFGGAVSIVVMLFLVSLVIFVTLKIMRVETSYGVVVNRLGSLLSISLLISLIAVFFAIVQVNVMANFILYFAYLTASIAIFAVIFSFDRNEKGGIDPVYGVMIASVGTALVFTFVFMVVMASFVDNLLF</sequence>
<dbReference type="InterPro" id="IPR026870">
    <property type="entry name" value="Zinc_ribbon_dom"/>
</dbReference>
<name>A0ABV2KU27_9BACI</name>
<reference evidence="3 4" key="1">
    <citation type="submission" date="2024-06" db="EMBL/GenBank/DDBJ databases">
        <title>Genomic Encyclopedia of Type Strains, Phase IV (KMG-IV): sequencing the most valuable type-strain genomes for metagenomic binning, comparative biology and taxonomic classification.</title>
        <authorList>
            <person name="Goeker M."/>
        </authorList>
    </citation>
    <scope>NUCLEOTIDE SEQUENCE [LARGE SCALE GENOMIC DNA]</scope>
    <source>
        <strain evidence="3 4">DSM 23520</strain>
    </source>
</reference>
<keyword evidence="1" id="KW-0472">Membrane</keyword>
<feature type="transmembrane region" description="Helical" evidence="1">
    <location>
        <begin position="82"/>
        <end position="105"/>
    </location>
</feature>
<feature type="domain" description="Zinc-ribbon" evidence="2">
    <location>
        <begin position="2"/>
        <end position="23"/>
    </location>
</feature>
<keyword evidence="1" id="KW-0812">Transmembrane</keyword>
<feature type="transmembrane region" description="Helical" evidence="1">
    <location>
        <begin position="117"/>
        <end position="140"/>
    </location>
</feature>
<gene>
    <name evidence="3" type="ORF">ABID56_001179</name>
</gene>
<accession>A0ABV2KU27</accession>
<organism evidence="3 4">
    <name type="scientific">Alkalibacillus flavidus</name>
    <dbReference type="NCBI Taxonomy" id="546021"/>
    <lineage>
        <taxon>Bacteria</taxon>
        <taxon>Bacillati</taxon>
        <taxon>Bacillota</taxon>
        <taxon>Bacilli</taxon>
        <taxon>Bacillales</taxon>
        <taxon>Bacillaceae</taxon>
        <taxon>Alkalibacillus</taxon>
    </lineage>
</organism>
<evidence type="ECO:0000259" key="2">
    <source>
        <dbReference type="Pfam" id="PF13240"/>
    </source>
</evidence>
<dbReference type="RefSeq" id="WP_354219682.1">
    <property type="nucleotide sequence ID" value="NZ_JBEPMX010000004.1"/>
</dbReference>
<dbReference type="Pfam" id="PF13240">
    <property type="entry name" value="Zn_Ribbon_1"/>
    <property type="match status" value="1"/>
</dbReference>
<evidence type="ECO:0000313" key="3">
    <source>
        <dbReference type="EMBL" id="MET3683089.1"/>
    </source>
</evidence>
<evidence type="ECO:0000313" key="4">
    <source>
        <dbReference type="Proteomes" id="UP001549167"/>
    </source>
</evidence>
<keyword evidence="1" id="KW-1133">Transmembrane helix</keyword>
<dbReference type="Proteomes" id="UP001549167">
    <property type="component" value="Unassembled WGS sequence"/>
</dbReference>
<comment type="caution">
    <text evidence="3">The sequence shown here is derived from an EMBL/GenBank/DDBJ whole genome shotgun (WGS) entry which is preliminary data.</text>
</comment>
<feature type="transmembrane region" description="Helical" evidence="1">
    <location>
        <begin position="184"/>
        <end position="204"/>
    </location>
</feature>
<feature type="transmembrane region" description="Helical" evidence="1">
    <location>
        <begin position="152"/>
        <end position="178"/>
    </location>
</feature>
<dbReference type="EMBL" id="JBEPMX010000004">
    <property type="protein sequence ID" value="MET3683089.1"/>
    <property type="molecule type" value="Genomic_DNA"/>
</dbReference>
<evidence type="ECO:0000256" key="1">
    <source>
        <dbReference type="SAM" id="Phobius"/>
    </source>
</evidence>
<feature type="transmembrane region" description="Helical" evidence="1">
    <location>
        <begin position="216"/>
        <end position="241"/>
    </location>
</feature>
<keyword evidence="4" id="KW-1185">Reference proteome</keyword>
<proteinExistence type="predicted"/>